<feature type="binding site" evidence="4">
    <location>
        <position position="60"/>
    </location>
    <ligand>
        <name>S-adenosyl-L-methionine</name>
        <dbReference type="ChEBI" id="CHEBI:59789"/>
    </ligand>
</feature>
<name>A0A9E7C7F3_9ACTN</name>
<proteinExistence type="inferred from homology"/>
<sequence length="229" mass="24627">MTSGTLPEGQVRAMFDRIAGVYDVMNSVMTAGLHHRWRRRAVDLAAVGPGSRVLDVATGTGDLAIEAASRGAEVVGSDFSEGMLVRARQKAANIRFEQADAMALPYPDDAFDAATVGFGARNFGDLERGLREMARVVRPGGRVVVLEITTPTRPPLSTFFSLWFDRVVPLVGRLAGDPDAYSYLPSSVKRFPQPAALAATMQRAGMRDLRWILTAGGIIAIHVGEVTQG</sequence>
<dbReference type="Proteomes" id="UP001162834">
    <property type="component" value="Chromosome"/>
</dbReference>
<dbReference type="Pfam" id="PF01209">
    <property type="entry name" value="Ubie_methyltran"/>
    <property type="match status" value="1"/>
</dbReference>
<dbReference type="GO" id="GO:0043770">
    <property type="term" value="F:demethylmenaquinone methyltransferase activity"/>
    <property type="evidence" value="ECO:0007669"/>
    <property type="project" value="UniProtKB-UniRule"/>
</dbReference>
<dbReference type="CDD" id="cd02440">
    <property type="entry name" value="AdoMet_MTases"/>
    <property type="match status" value="1"/>
</dbReference>
<dbReference type="PANTHER" id="PTHR43591:SF24">
    <property type="entry name" value="2-METHOXY-6-POLYPRENYL-1,4-BENZOQUINOL METHYLASE, MITOCHONDRIAL"/>
    <property type="match status" value="1"/>
</dbReference>
<keyword evidence="2 4" id="KW-0808">Transferase</keyword>
<feature type="binding site" evidence="4">
    <location>
        <position position="78"/>
    </location>
    <ligand>
        <name>S-adenosyl-L-methionine</name>
        <dbReference type="ChEBI" id="CHEBI:59789"/>
    </ligand>
</feature>
<dbReference type="HAMAP" id="MF_01813">
    <property type="entry name" value="MenG_UbiE_methyltr"/>
    <property type="match status" value="1"/>
</dbReference>
<dbReference type="PANTHER" id="PTHR43591">
    <property type="entry name" value="METHYLTRANSFERASE"/>
    <property type="match status" value="1"/>
</dbReference>
<dbReference type="KEGG" id="sbae:DSM104329_05732"/>
<evidence type="ECO:0000256" key="3">
    <source>
        <dbReference type="ARBA" id="ARBA00022691"/>
    </source>
</evidence>
<evidence type="ECO:0000256" key="2">
    <source>
        <dbReference type="ARBA" id="ARBA00022679"/>
    </source>
</evidence>
<dbReference type="RefSeq" id="WP_259313302.1">
    <property type="nucleotide sequence ID" value="NZ_CP087164.1"/>
</dbReference>
<dbReference type="Gene3D" id="3.40.50.150">
    <property type="entry name" value="Vaccinia Virus protein VP39"/>
    <property type="match status" value="1"/>
</dbReference>
<organism evidence="5 6">
    <name type="scientific">Capillimicrobium parvum</name>
    <dbReference type="NCBI Taxonomy" id="2884022"/>
    <lineage>
        <taxon>Bacteria</taxon>
        <taxon>Bacillati</taxon>
        <taxon>Actinomycetota</taxon>
        <taxon>Thermoleophilia</taxon>
        <taxon>Solirubrobacterales</taxon>
        <taxon>Capillimicrobiaceae</taxon>
        <taxon>Capillimicrobium</taxon>
    </lineage>
</organism>
<comment type="function">
    <text evidence="4">Methyltransferase required for the conversion of demethylmenaquinol (DMKH2) to menaquinol (MKH2).</text>
</comment>
<keyword evidence="3 4" id="KW-0949">S-adenosyl-L-methionine</keyword>
<evidence type="ECO:0000313" key="6">
    <source>
        <dbReference type="Proteomes" id="UP001162834"/>
    </source>
</evidence>
<comment type="similarity">
    <text evidence="4">Belongs to the class I-like SAM-binding methyltransferase superfamily. MenG/UbiE family.</text>
</comment>
<dbReference type="PROSITE" id="PS01184">
    <property type="entry name" value="UBIE_2"/>
    <property type="match status" value="1"/>
</dbReference>
<evidence type="ECO:0000256" key="4">
    <source>
        <dbReference type="HAMAP-Rule" id="MF_01813"/>
    </source>
</evidence>
<dbReference type="InterPro" id="IPR023576">
    <property type="entry name" value="UbiE/COQ5_MeTrFase_CS"/>
</dbReference>
<dbReference type="NCBIfam" id="NF001244">
    <property type="entry name" value="PRK00216.1-5"/>
    <property type="match status" value="1"/>
</dbReference>
<dbReference type="GO" id="GO:0032259">
    <property type="term" value="P:methylation"/>
    <property type="evidence" value="ECO:0007669"/>
    <property type="project" value="UniProtKB-KW"/>
</dbReference>
<evidence type="ECO:0000313" key="5">
    <source>
        <dbReference type="EMBL" id="UGS39297.1"/>
    </source>
</evidence>
<feature type="binding site" evidence="4">
    <location>
        <begin position="100"/>
        <end position="101"/>
    </location>
    <ligand>
        <name>S-adenosyl-L-methionine</name>
        <dbReference type="ChEBI" id="CHEBI:59789"/>
    </ligand>
</feature>
<protein>
    <recommendedName>
        <fullName evidence="4">Demethylmenaquinone methyltransferase</fullName>
        <ecNumber evidence="4">2.1.1.163</ecNumber>
    </recommendedName>
</protein>
<comment type="caution">
    <text evidence="4">Lacks conserved residue(s) required for the propagation of feature annotation.</text>
</comment>
<keyword evidence="1 4" id="KW-0489">Methyltransferase</keyword>
<keyword evidence="4" id="KW-0474">Menaquinone biosynthesis</keyword>
<evidence type="ECO:0000256" key="1">
    <source>
        <dbReference type="ARBA" id="ARBA00022603"/>
    </source>
</evidence>
<dbReference type="NCBIfam" id="TIGR01934">
    <property type="entry name" value="MenG_MenH_UbiE"/>
    <property type="match status" value="1"/>
</dbReference>
<dbReference type="AlphaFoldDB" id="A0A9E7C7F3"/>
<dbReference type="EMBL" id="CP087164">
    <property type="protein sequence ID" value="UGS39297.1"/>
    <property type="molecule type" value="Genomic_DNA"/>
</dbReference>
<reference evidence="5" key="1">
    <citation type="journal article" date="2022" name="Int. J. Syst. Evol. Microbiol.">
        <title>Pseudomonas aegrilactucae sp. nov. and Pseudomonas morbosilactucae sp. nov., pathogens causing bacterial rot of lettuce in Japan.</title>
        <authorList>
            <person name="Sawada H."/>
            <person name="Fujikawa T."/>
            <person name="Satou M."/>
        </authorList>
    </citation>
    <scope>NUCLEOTIDE SEQUENCE</scope>
    <source>
        <strain evidence="5">0166_1</strain>
    </source>
</reference>
<keyword evidence="5" id="KW-0830">Ubiquinone</keyword>
<comment type="pathway">
    <text evidence="4">Quinol/quinone metabolism; menaquinone biosynthesis; menaquinol from 1,4-dihydroxy-2-naphthoate: step 2/2.</text>
</comment>
<dbReference type="InterPro" id="IPR029063">
    <property type="entry name" value="SAM-dependent_MTases_sf"/>
</dbReference>
<comment type="catalytic activity">
    <reaction evidence="4">
        <text>a 2-demethylmenaquinol + S-adenosyl-L-methionine = a menaquinol + S-adenosyl-L-homocysteine + H(+)</text>
        <dbReference type="Rhea" id="RHEA:42640"/>
        <dbReference type="Rhea" id="RHEA-COMP:9539"/>
        <dbReference type="Rhea" id="RHEA-COMP:9563"/>
        <dbReference type="ChEBI" id="CHEBI:15378"/>
        <dbReference type="ChEBI" id="CHEBI:18151"/>
        <dbReference type="ChEBI" id="CHEBI:55437"/>
        <dbReference type="ChEBI" id="CHEBI:57856"/>
        <dbReference type="ChEBI" id="CHEBI:59789"/>
        <dbReference type="EC" id="2.1.1.163"/>
    </reaction>
</comment>
<dbReference type="SUPFAM" id="SSF53335">
    <property type="entry name" value="S-adenosyl-L-methionine-dependent methyltransferases"/>
    <property type="match status" value="1"/>
</dbReference>
<accession>A0A9E7C7F3</accession>
<dbReference type="EC" id="2.1.1.163" evidence="4"/>
<gene>
    <name evidence="5" type="primary">ubiE</name>
    <name evidence="4" type="synonym">menG</name>
    <name evidence="5" type="ORF">DSM104329_05732</name>
</gene>
<dbReference type="PROSITE" id="PS51608">
    <property type="entry name" value="SAM_MT_UBIE"/>
    <property type="match status" value="1"/>
</dbReference>
<keyword evidence="6" id="KW-1185">Reference proteome</keyword>
<dbReference type="GO" id="GO:0009234">
    <property type="term" value="P:menaquinone biosynthetic process"/>
    <property type="evidence" value="ECO:0007669"/>
    <property type="project" value="UniProtKB-UniRule"/>
</dbReference>
<dbReference type="InterPro" id="IPR004033">
    <property type="entry name" value="UbiE/COQ5_MeTrFase"/>
</dbReference>